<dbReference type="KEGG" id="vhl:BME96_09755"/>
<dbReference type="InterPro" id="IPR015422">
    <property type="entry name" value="PyrdxlP-dep_Trfase_small"/>
</dbReference>
<keyword evidence="7 9" id="KW-0368">Histidine biosynthesis</keyword>
<organism evidence="11 12">
    <name type="scientific">Virgibacillus halodenitrificans</name>
    <name type="common">Bacillus halodenitrificans</name>
    <dbReference type="NCBI Taxonomy" id="1482"/>
    <lineage>
        <taxon>Bacteria</taxon>
        <taxon>Bacillati</taxon>
        <taxon>Bacillota</taxon>
        <taxon>Bacilli</taxon>
        <taxon>Bacillales</taxon>
        <taxon>Bacillaceae</taxon>
        <taxon>Virgibacillus</taxon>
    </lineage>
</organism>
<dbReference type="AlphaFoldDB" id="A0AAC9J0L4"/>
<accession>A0AAC9J0L4</accession>
<evidence type="ECO:0000256" key="6">
    <source>
        <dbReference type="ARBA" id="ARBA00022898"/>
    </source>
</evidence>
<gene>
    <name evidence="9" type="primary">hisC</name>
    <name evidence="11" type="ORF">BME96_09755</name>
</gene>
<protein>
    <recommendedName>
        <fullName evidence="9">Histidinol-phosphate aminotransferase</fullName>
        <ecNumber evidence="9">2.6.1.9</ecNumber>
    </recommendedName>
    <alternativeName>
        <fullName evidence="9">Imidazole acetol-phosphate transaminase</fullName>
    </alternativeName>
</protein>
<sequence>MEGKPVLEQLSAYKPGKQVKDIQNEYGLSRIVKLASNENPYGCSKKVETFLTDNIKELNIYPDGNAGELRKTVADKWQVTESQLVFGSGSDEIVQMLCRAFLAPGLNTVMATPTFPQYRHHALIEGAEVKEVPTIEGKHNLEQMLQMVNENTKIMWLCSPNNPTGGIISKNQLHEFMLKCPKHVLIVLDEAYYEYLSKEFDPSAITLLSQHKNLIILRTFSKAYGLAGLRVGYGIADESVISKLNVVRGPFNTSSIAQKAAVIAIQDESFLDETLGYNVEVKHDFEKFLDQIKWGYYPTETNFILVKTPISGMEVFDFLLKRGFIVRPGELLGCPQTVRITLGQKDDMKELQRILHELEQQVSKER</sequence>
<dbReference type="HAMAP" id="MF_01023">
    <property type="entry name" value="HisC_aminotrans_2"/>
    <property type="match status" value="1"/>
</dbReference>
<keyword evidence="5 9" id="KW-0808">Transferase</keyword>
<comment type="subunit">
    <text evidence="3 9">Homodimer.</text>
</comment>
<name>A0AAC9J0L4_VIRHA</name>
<dbReference type="Gene3D" id="3.40.640.10">
    <property type="entry name" value="Type I PLP-dependent aspartate aminotransferase-like (Major domain)"/>
    <property type="match status" value="1"/>
</dbReference>
<keyword evidence="9" id="KW-0028">Amino-acid biosynthesis</keyword>
<evidence type="ECO:0000256" key="2">
    <source>
        <dbReference type="ARBA" id="ARBA00005011"/>
    </source>
</evidence>
<evidence type="ECO:0000256" key="1">
    <source>
        <dbReference type="ARBA" id="ARBA00001933"/>
    </source>
</evidence>
<comment type="similarity">
    <text evidence="9">Belongs to the class-II pyridoxal-phosphate-dependent aminotransferase family. Histidinol-phosphate aminotransferase subfamily.</text>
</comment>
<evidence type="ECO:0000313" key="11">
    <source>
        <dbReference type="EMBL" id="APC48438.1"/>
    </source>
</evidence>
<dbReference type="SUPFAM" id="SSF53383">
    <property type="entry name" value="PLP-dependent transferases"/>
    <property type="match status" value="1"/>
</dbReference>
<dbReference type="InterPro" id="IPR015421">
    <property type="entry name" value="PyrdxlP-dep_Trfase_major"/>
</dbReference>
<dbReference type="Gene3D" id="3.90.1150.10">
    <property type="entry name" value="Aspartate Aminotransferase, domain 1"/>
    <property type="match status" value="1"/>
</dbReference>
<evidence type="ECO:0000256" key="9">
    <source>
        <dbReference type="HAMAP-Rule" id="MF_01023"/>
    </source>
</evidence>
<dbReference type="GO" id="GO:0030170">
    <property type="term" value="F:pyridoxal phosphate binding"/>
    <property type="evidence" value="ECO:0007669"/>
    <property type="project" value="InterPro"/>
</dbReference>
<reference evidence="11 12" key="1">
    <citation type="submission" date="2016-11" db="EMBL/GenBank/DDBJ databases">
        <title>Complete genome sequencing of Virgibacillus halodenitrificans PDB-F2.</title>
        <authorList>
            <person name="Sun Z."/>
            <person name="Zhou Y."/>
            <person name="Li H."/>
        </authorList>
    </citation>
    <scope>NUCLEOTIDE SEQUENCE [LARGE SCALE GENOMIC DNA]</scope>
    <source>
        <strain evidence="11 12">PDB-F2</strain>
    </source>
</reference>
<dbReference type="GO" id="GO:0004400">
    <property type="term" value="F:histidinol-phosphate transaminase activity"/>
    <property type="evidence" value="ECO:0007669"/>
    <property type="project" value="UniProtKB-UniRule"/>
</dbReference>
<evidence type="ECO:0000256" key="5">
    <source>
        <dbReference type="ARBA" id="ARBA00022679"/>
    </source>
</evidence>
<dbReference type="InterPro" id="IPR005861">
    <property type="entry name" value="HisP_aminotrans"/>
</dbReference>
<dbReference type="InterPro" id="IPR015424">
    <property type="entry name" value="PyrdxlP-dep_Trfase"/>
</dbReference>
<feature type="modified residue" description="N6-(pyridoxal phosphate)lysine" evidence="9">
    <location>
        <position position="222"/>
    </location>
</feature>
<dbReference type="NCBIfam" id="TIGR01141">
    <property type="entry name" value="hisC"/>
    <property type="match status" value="1"/>
</dbReference>
<comment type="cofactor">
    <cofactor evidence="1 9">
        <name>pyridoxal 5'-phosphate</name>
        <dbReference type="ChEBI" id="CHEBI:597326"/>
    </cofactor>
</comment>
<dbReference type="Proteomes" id="UP000182945">
    <property type="component" value="Chromosome"/>
</dbReference>
<dbReference type="PANTHER" id="PTHR43643">
    <property type="entry name" value="HISTIDINOL-PHOSPHATE AMINOTRANSFERASE 2"/>
    <property type="match status" value="1"/>
</dbReference>
<dbReference type="RefSeq" id="WP_071648986.1">
    <property type="nucleotide sequence ID" value="NZ_CP017962.1"/>
</dbReference>
<dbReference type="EC" id="2.6.1.9" evidence="9"/>
<comment type="catalytic activity">
    <reaction evidence="8 9">
        <text>L-histidinol phosphate + 2-oxoglutarate = 3-(imidazol-4-yl)-2-oxopropyl phosphate + L-glutamate</text>
        <dbReference type="Rhea" id="RHEA:23744"/>
        <dbReference type="ChEBI" id="CHEBI:16810"/>
        <dbReference type="ChEBI" id="CHEBI:29985"/>
        <dbReference type="ChEBI" id="CHEBI:57766"/>
        <dbReference type="ChEBI" id="CHEBI:57980"/>
        <dbReference type="EC" id="2.6.1.9"/>
    </reaction>
</comment>
<dbReference type="CDD" id="cd00609">
    <property type="entry name" value="AAT_like"/>
    <property type="match status" value="1"/>
</dbReference>
<dbReference type="EMBL" id="CP017962">
    <property type="protein sequence ID" value="APC48438.1"/>
    <property type="molecule type" value="Genomic_DNA"/>
</dbReference>
<dbReference type="InterPro" id="IPR004839">
    <property type="entry name" value="Aminotransferase_I/II_large"/>
</dbReference>
<evidence type="ECO:0000256" key="4">
    <source>
        <dbReference type="ARBA" id="ARBA00022576"/>
    </source>
</evidence>
<dbReference type="InterPro" id="IPR050106">
    <property type="entry name" value="HistidinolP_aminotransfase"/>
</dbReference>
<evidence type="ECO:0000256" key="3">
    <source>
        <dbReference type="ARBA" id="ARBA00011738"/>
    </source>
</evidence>
<proteinExistence type="inferred from homology"/>
<keyword evidence="4 9" id="KW-0032">Aminotransferase</keyword>
<comment type="pathway">
    <text evidence="2 9">Amino-acid biosynthesis; L-histidine biosynthesis; L-histidine from 5-phospho-alpha-D-ribose 1-diphosphate: step 7/9.</text>
</comment>
<evidence type="ECO:0000256" key="7">
    <source>
        <dbReference type="ARBA" id="ARBA00023102"/>
    </source>
</evidence>
<evidence type="ECO:0000259" key="10">
    <source>
        <dbReference type="Pfam" id="PF00155"/>
    </source>
</evidence>
<evidence type="ECO:0000256" key="8">
    <source>
        <dbReference type="ARBA" id="ARBA00047481"/>
    </source>
</evidence>
<dbReference type="InterPro" id="IPR001917">
    <property type="entry name" value="Aminotrans_II_pyridoxalP_BS"/>
</dbReference>
<keyword evidence="6 9" id="KW-0663">Pyridoxal phosphate</keyword>
<dbReference type="GeneID" id="71514677"/>
<evidence type="ECO:0000313" key="12">
    <source>
        <dbReference type="Proteomes" id="UP000182945"/>
    </source>
</evidence>
<dbReference type="PANTHER" id="PTHR43643:SF3">
    <property type="entry name" value="HISTIDINOL-PHOSPHATE AMINOTRANSFERASE"/>
    <property type="match status" value="1"/>
</dbReference>
<dbReference type="GO" id="GO:0000105">
    <property type="term" value="P:L-histidine biosynthetic process"/>
    <property type="evidence" value="ECO:0007669"/>
    <property type="project" value="UniProtKB-UniRule"/>
</dbReference>
<feature type="domain" description="Aminotransferase class I/classII large" evidence="10">
    <location>
        <begin position="31"/>
        <end position="351"/>
    </location>
</feature>
<dbReference type="Pfam" id="PF00155">
    <property type="entry name" value="Aminotran_1_2"/>
    <property type="match status" value="1"/>
</dbReference>
<dbReference type="PROSITE" id="PS00599">
    <property type="entry name" value="AA_TRANSFER_CLASS_2"/>
    <property type="match status" value="1"/>
</dbReference>